<sequence length="62" mass="5996">MTKIASVLTIAGSDSGGGAGIQADLKTFSALGTYGASAITAITAQNTRGVDAVAPVTPQMVA</sequence>
<dbReference type="GO" id="GO:0008902">
    <property type="term" value="F:hydroxymethylpyrimidine kinase activity"/>
    <property type="evidence" value="ECO:0007669"/>
    <property type="project" value="TreeGrafter"/>
</dbReference>
<dbReference type="GO" id="GO:0005829">
    <property type="term" value="C:cytosol"/>
    <property type="evidence" value="ECO:0007669"/>
    <property type="project" value="TreeGrafter"/>
</dbReference>
<dbReference type="Pfam" id="PF08543">
    <property type="entry name" value="Phos_pyr_kin"/>
    <property type="match status" value="1"/>
</dbReference>
<dbReference type="GO" id="GO:0008972">
    <property type="term" value="F:phosphomethylpyrimidine kinase activity"/>
    <property type="evidence" value="ECO:0007669"/>
    <property type="project" value="TreeGrafter"/>
</dbReference>
<dbReference type="PANTHER" id="PTHR20858:SF17">
    <property type="entry name" value="HYDROXYMETHYLPYRIMIDINE_PHOSPHOMETHYLPYRIMIDINE KINASE THI20-RELATED"/>
    <property type="match status" value="1"/>
</dbReference>
<name>A0A0F9G9H0_9ZZZZ</name>
<dbReference type="GO" id="GO:0009228">
    <property type="term" value="P:thiamine biosynthetic process"/>
    <property type="evidence" value="ECO:0007669"/>
    <property type="project" value="TreeGrafter"/>
</dbReference>
<gene>
    <name evidence="2" type="ORF">LCGC14_1938450</name>
</gene>
<comment type="caution">
    <text evidence="2">The sequence shown here is derived from an EMBL/GenBank/DDBJ whole genome shotgun (WGS) entry which is preliminary data.</text>
</comment>
<evidence type="ECO:0000259" key="1">
    <source>
        <dbReference type="Pfam" id="PF08543"/>
    </source>
</evidence>
<evidence type="ECO:0000313" key="2">
    <source>
        <dbReference type="EMBL" id="KKL87066.1"/>
    </source>
</evidence>
<dbReference type="InterPro" id="IPR029056">
    <property type="entry name" value="Ribokinase-like"/>
</dbReference>
<dbReference type="PANTHER" id="PTHR20858">
    <property type="entry name" value="PHOSPHOMETHYLPYRIMIDINE KINASE"/>
    <property type="match status" value="1"/>
</dbReference>
<dbReference type="Gene3D" id="3.40.1190.20">
    <property type="match status" value="1"/>
</dbReference>
<accession>A0A0F9G9H0</accession>
<dbReference type="SUPFAM" id="SSF53613">
    <property type="entry name" value="Ribokinase-like"/>
    <property type="match status" value="1"/>
</dbReference>
<feature type="non-terminal residue" evidence="2">
    <location>
        <position position="62"/>
    </location>
</feature>
<protein>
    <recommendedName>
        <fullName evidence="1">Pyridoxamine kinase/Phosphomethylpyrimidine kinase domain-containing protein</fullName>
    </recommendedName>
</protein>
<dbReference type="InterPro" id="IPR013749">
    <property type="entry name" value="PM/HMP-P_kinase-1"/>
</dbReference>
<dbReference type="EMBL" id="LAZR01020937">
    <property type="protein sequence ID" value="KKL87066.1"/>
    <property type="molecule type" value="Genomic_DNA"/>
</dbReference>
<dbReference type="AlphaFoldDB" id="A0A0F9G9H0"/>
<organism evidence="2">
    <name type="scientific">marine sediment metagenome</name>
    <dbReference type="NCBI Taxonomy" id="412755"/>
    <lineage>
        <taxon>unclassified sequences</taxon>
        <taxon>metagenomes</taxon>
        <taxon>ecological metagenomes</taxon>
    </lineage>
</organism>
<reference evidence="2" key="1">
    <citation type="journal article" date="2015" name="Nature">
        <title>Complex archaea that bridge the gap between prokaryotes and eukaryotes.</title>
        <authorList>
            <person name="Spang A."/>
            <person name="Saw J.H."/>
            <person name="Jorgensen S.L."/>
            <person name="Zaremba-Niedzwiedzka K."/>
            <person name="Martijn J."/>
            <person name="Lind A.E."/>
            <person name="van Eijk R."/>
            <person name="Schleper C."/>
            <person name="Guy L."/>
            <person name="Ettema T.J."/>
        </authorList>
    </citation>
    <scope>NUCLEOTIDE SEQUENCE</scope>
</reference>
<proteinExistence type="predicted"/>
<feature type="domain" description="Pyridoxamine kinase/Phosphomethylpyrimidine kinase" evidence="1">
    <location>
        <begin position="14"/>
        <end position="62"/>
    </location>
</feature>